<dbReference type="InterPro" id="IPR027417">
    <property type="entry name" value="P-loop_NTPase"/>
</dbReference>
<sequence>MKNIIPWEDINLKGRTSGSFKAKCPNCVHTHSRGKKNQEDLSVDLGIGKAMCHRCEAVSFRESDNEKHNYTAVTKNYQLPTQEWKNKTELSDKVVKFFEKRKISQATIKNCRITQEKQYQPQLQKEVENVVFNFFEGDQIVNKKFRSAEKAFTQSKGAKKIFYGINDISGFDEVYIVEGEMDKLALYEIGIKNCISLPSGANDTDDTWENAEQHLNHVKRFHIATDCDEKGEIVADKIAQRLGRWRCDRIRFKNKDANDDLIEGRDVLEKAISKPIPYPVSGTYTVESLQDNILKLYDEGIPKTIYPKKYYFGNFRESFSTMRGHLVTGTGIPSHGKSEFTDWLVMNLINDYNLKGSWFSPEHHPMELHQTNFISKFYGKPFFKEIEGVPRVTRSEIEAYKDWANERIYLTGPEGDQAPTWDWLLDKFKEQMYSFGIDIFVIDAFNKVLFNGKGNKLDLINECLTKLTSFAQRHNVIIFLIAHPTKMQKNEDGLYNCPSLYDVAGSADFRNQTHDGYTIYRHFENEAKNIAEGTDFINMKTKFGFQGEIGSTVSFNYHKPSGRFYAKGIRYKNEPLVSNIADQEQINFQSPSPEGNHFQNQDNETSF</sequence>
<dbReference type="SUPFAM" id="SSF52540">
    <property type="entry name" value="P-loop containing nucleoside triphosphate hydrolases"/>
    <property type="match status" value="1"/>
</dbReference>
<dbReference type="PANTHER" id="PTHR12873">
    <property type="entry name" value="T7-LIKE MITOCHONDRIAL DNA HELICASE"/>
    <property type="match status" value="1"/>
</dbReference>
<dbReference type="SMART" id="SM00493">
    <property type="entry name" value="TOPRIM"/>
    <property type="match status" value="1"/>
</dbReference>
<dbReference type="EMBL" id="FOOH01000045">
    <property type="protein sequence ID" value="SFG23969.1"/>
    <property type="molecule type" value="Genomic_DNA"/>
</dbReference>
<dbReference type="InterPro" id="IPR027032">
    <property type="entry name" value="Twinkle-like"/>
</dbReference>
<dbReference type="SUPFAM" id="SSF56731">
    <property type="entry name" value="DNA primase core"/>
    <property type="match status" value="1"/>
</dbReference>
<dbReference type="PANTHER" id="PTHR12873:SF0">
    <property type="entry name" value="TWINKLE MTDNA HELICASE"/>
    <property type="match status" value="1"/>
</dbReference>
<evidence type="ECO:0000259" key="2">
    <source>
        <dbReference type="SMART" id="SM00493"/>
    </source>
</evidence>
<reference evidence="4" key="1">
    <citation type="submission" date="2016-10" db="EMBL/GenBank/DDBJ databases">
        <authorList>
            <person name="Varghese N."/>
            <person name="Submissions S."/>
        </authorList>
    </citation>
    <scope>NUCLEOTIDE SEQUENCE [LARGE SCALE GENOMIC DNA]</scope>
    <source>
        <strain evidence="4">DSM 23515</strain>
    </source>
</reference>
<dbReference type="GO" id="GO:0003697">
    <property type="term" value="F:single-stranded DNA binding"/>
    <property type="evidence" value="ECO:0007669"/>
    <property type="project" value="InterPro"/>
</dbReference>
<dbReference type="InterPro" id="IPR034154">
    <property type="entry name" value="TOPRIM_DnaG/twinkle"/>
</dbReference>
<evidence type="ECO:0000313" key="4">
    <source>
        <dbReference type="Proteomes" id="UP000199116"/>
    </source>
</evidence>
<name>A0A1I2Q9B6_9FLAO</name>
<organism evidence="3 4">
    <name type="scientific">Salegentibacter agarivorans</name>
    <dbReference type="NCBI Taxonomy" id="345907"/>
    <lineage>
        <taxon>Bacteria</taxon>
        <taxon>Pseudomonadati</taxon>
        <taxon>Bacteroidota</taxon>
        <taxon>Flavobacteriia</taxon>
        <taxon>Flavobacteriales</taxon>
        <taxon>Flavobacteriaceae</taxon>
        <taxon>Salegentibacter</taxon>
    </lineage>
</organism>
<dbReference type="RefSeq" id="WP_093306633.1">
    <property type="nucleotide sequence ID" value="NZ_FOOH01000045.1"/>
</dbReference>
<feature type="domain" description="Toprim" evidence="2">
    <location>
        <begin position="172"/>
        <end position="247"/>
    </location>
</feature>
<dbReference type="Proteomes" id="UP000199116">
    <property type="component" value="Unassembled WGS sequence"/>
</dbReference>
<protein>
    <submittedName>
        <fullName evidence="3">Twinkle protein</fullName>
    </submittedName>
</protein>
<proteinExistence type="predicted"/>
<dbReference type="CDD" id="cd01029">
    <property type="entry name" value="TOPRIM_primases"/>
    <property type="match status" value="1"/>
</dbReference>
<dbReference type="Gene3D" id="3.40.1360.10">
    <property type="match status" value="1"/>
</dbReference>
<evidence type="ECO:0000256" key="1">
    <source>
        <dbReference type="SAM" id="MobiDB-lite"/>
    </source>
</evidence>
<evidence type="ECO:0000313" key="3">
    <source>
        <dbReference type="EMBL" id="SFG23969.1"/>
    </source>
</evidence>
<dbReference type="GO" id="GO:0043139">
    <property type="term" value="F:5'-3' DNA helicase activity"/>
    <property type="evidence" value="ECO:0007669"/>
    <property type="project" value="InterPro"/>
</dbReference>
<gene>
    <name evidence="3" type="ORF">SAMN04488033_1456</name>
</gene>
<dbReference type="InterPro" id="IPR006171">
    <property type="entry name" value="TOPRIM_dom"/>
</dbReference>
<keyword evidence="4" id="KW-1185">Reference proteome</keyword>
<accession>A0A1I2Q9B6</accession>
<dbReference type="Gene3D" id="3.40.50.300">
    <property type="entry name" value="P-loop containing nucleotide triphosphate hydrolases"/>
    <property type="match status" value="1"/>
</dbReference>
<dbReference type="Pfam" id="PF13155">
    <property type="entry name" value="Toprim_2"/>
    <property type="match status" value="1"/>
</dbReference>
<feature type="region of interest" description="Disordered" evidence="1">
    <location>
        <begin position="588"/>
        <end position="607"/>
    </location>
</feature>
<dbReference type="AlphaFoldDB" id="A0A1I2Q9B6"/>